<reference evidence="13" key="1">
    <citation type="submission" date="2021-01" db="EMBL/GenBank/DDBJ databases">
        <authorList>
            <person name="Corre E."/>
            <person name="Pelletier E."/>
            <person name="Niang G."/>
            <person name="Scheremetjew M."/>
            <person name="Finn R."/>
            <person name="Kale V."/>
            <person name="Holt S."/>
            <person name="Cochrane G."/>
            <person name="Meng A."/>
            <person name="Brown T."/>
            <person name="Cohen L."/>
        </authorList>
    </citation>
    <scope>NUCLEOTIDE SEQUENCE</scope>
    <source>
        <strain evidence="13">SAG 11-49</strain>
    </source>
</reference>
<feature type="region of interest" description="Disordered" evidence="10">
    <location>
        <begin position="246"/>
        <end position="281"/>
    </location>
</feature>
<evidence type="ECO:0000256" key="10">
    <source>
        <dbReference type="SAM" id="MobiDB-lite"/>
    </source>
</evidence>
<dbReference type="InterPro" id="IPR056764">
    <property type="entry name" value="LbH_EIF2B3/5"/>
</dbReference>
<dbReference type="Gene3D" id="2.160.10.10">
    <property type="entry name" value="Hexapeptide repeat proteins"/>
    <property type="match status" value="1"/>
</dbReference>
<keyword evidence="3" id="KW-0963">Cytoplasm</keyword>
<dbReference type="Gene3D" id="3.90.550.10">
    <property type="entry name" value="Spore Coat Polysaccharide Biosynthesis Protein SpsA, Chain A"/>
    <property type="match status" value="1"/>
</dbReference>
<evidence type="ECO:0000259" key="11">
    <source>
        <dbReference type="Pfam" id="PF00483"/>
    </source>
</evidence>
<dbReference type="SUPFAM" id="SSF53448">
    <property type="entry name" value="Nucleotide-diphospho-sugar transferases"/>
    <property type="match status" value="1"/>
</dbReference>
<evidence type="ECO:0000256" key="9">
    <source>
        <dbReference type="ARBA" id="ARBA00046432"/>
    </source>
</evidence>
<dbReference type="InterPro" id="IPR005835">
    <property type="entry name" value="NTP_transferase_dom"/>
</dbReference>
<dbReference type="InterPro" id="IPR029044">
    <property type="entry name" value="Nucleotide-diphossugar_trans"/>
</dbReference>
<keyword evidence="4" id="KW-0396">Initiation factor</keyword>
<dbReference type="CDD" id="cd04652">
    <property type="entry name" value="LbH_eIF2B_gamma_C"/>
    <property type="match status" value="1"/>
</dbReference>
<evidence type="ECO:0000256" key="3">
    <source>
        <dbReference type="ARBA" id="ARBA00022490"/>
    </source>
</evidence>
<evidence type="ECO:0000256" key="1">
    <source>
        <dbReference type="ARBA" id="ARBA00004514"/>
    </source>
</evidence>
<comment type="function">
    <text evidence="8">Acts as a component of the translation initiation factor 2B (eIF2B) complex, which catalyzes the exchange of GDP for GTP on the eukaryotic initiation factor 2 (eIF2) complex gamma subunit. Its guanine nucleotide exchange factor activity is repressed when bound to eIF2 complex phosphorylated on the alpha subunit, thereby limiting the amount of methionyl-initiator methionine tRNA available to the ribosome and consequently global translation is repressed.</text>
</comment>
<dbReference type="GO" id="GO:0005829">
    <property type="term" value="C:cytosol"/>
    <property type="evidence" value="ECO:0007669"/>
    <property type="project" value="UniProtKB-SubCell"/>
</dbReference>
<evidence type="ECO:0000256" key="8">
    <source>
        <dbReference type="ARBA" id="ARBA00045373"/>
    </source>
</evidence>
<evidence type="ECO:0000256" key="6">
    <source>
        <dbReference type="ARBA" id="ARBA00044196"/>
    </source>
</evidence>
<name>A0A7S0S6S1_9CHLO</name>
<feature type="domain" description="Nucleotidyl transferase" evidence="11">
    <location>
        <begin position="8"/>
        <end position="150"/>
    </location>
</feature>
<organism evidence="13">
    <name type="scientific">Chlamydomonas leiostraca</name>
    <dbReference type="NCBI Taxonomy" id="1034604"/>
    <lineage>
        <taxon>Eukaryota</taxon>
        <taxon>Viridiplantae</taxon>
        <taxon>Chlorophyta</taxon>
        <taxon>core chlorophytes</taxon>
        <taxon>Chlorophyceae</taxon>
        <taxon>CS clade</taxon>
        <taxon>Chlamydomonadales</taxon>
        <taxon>Chlamydomonadaceae</taxon>
        <taxon>Chlamydomonas</taxon>
    </lineage>
</organism>
<comment type="similarity">
    <text evidence="2">Belongs to the eIF-2B gamma/epsilon subunits family.</text>
</comment>
<dbReference type="GO" id="GO:0002183">
    <property type="term" value="P:cytoplasmic translational initiation"/>
    <property type="evidence" value="ECO:0007669"/>
    <property type="project" value="TreeGrafter"/>
</dbReference>
<dbReference type="EMBL" id="HBFB01036462">
    <property type="protein sequence ID" value="CAD8696330.1"/>
    <property type="molecule type" value="Transcribed_RNA"/>
</dbReference>
<evidence type="ECO:0000256" key="4">
    <source>
        <dbReference type="ARBA" id="ARBA00022540"/>
    </source>
</evidence>
<accession>A0A7S0S6S1</accession>
<dbReference type="GO" id="GO:0003743">
    <property type="term" value="F:translation initiation factor activity"/>
    <property type="evidence" value="ECO:0007669"/>
    <property type="project" value="UniProtKB-KW"/>
</dbReference>
<evidence type="ECO:0000256" key="5">
    <source>
        <dbReference type="ARBA" id="ARBA00022917"/>
    </source>
</evidence>
<dbReference type="AlphaFoldDB" id="A0A7S0S6S1"/>
<dbReference type="Pfam" id="PF00483">
    <property type="entry name" value="NTP_transferase"/>
    <property type="match status" value="1"/>
</dbReference>
<feature type="compositionally biased region" description="Low complexity" evidence="10">
    <location>
        <begin position="246"/>
        <end position="273"/>
    </location>
</feature>
<comment type="subunit">
    <text evidence="9">Component of the translation initiation factor 2B (eIF2B) complex which is a heterodecamer of two sets of five different subunits: alpha, beta, gamma, delta and epsilon. Subunits alpha, beta and delta comprise a regulatory subcomplex and subunits epsilon and gamma comprise a catalytic subcomplex. Within the complex, the hexameric regulatory complex resides at the center, with the two heterodimeric catalytic subcomplexes bound on opposite sides.</text>
</comment>
<evidence type="ECO:0000313" key="13">
    <source>
        <dbReference type="EMBL" id="CAD8696330.1"/>
    </source>
</evidence>
<comment type="subcellular location">
    <subcellularLocation>
        <location evidence="1">Cytoplasm</location>
        <location evidence="1">Cytosol</location>
    </subcellularLocation>
</comment>
<gene>
    <name evidence="13" type="ORF">CLEI1391_LOCUS20517</name>
</gene>
<keyword evidence="5" id="KW-0648">Protein biosynthesis</keyword>
<protein>
    <recommendedName>
        <fullName evidence="6">Translation initiation factor eIF2B subunit gamma</fullName>
    </recommendedName>
    <alternativeName>
        <fullName evidence="7">eIF2B GDP-GTP exchange factor subunit gamma</fullName>
    </alternativeName>
</protein>
<dbReference type="GO" id="GO:0005851">
    <property type="term" value="C:eukaryotic translation initiation factor 2B complex"/>
    <property type="evidence" value="ECO:0007669"/>
    <property type="project" value="TreeGrafter"/>
</dbReference>
<proteinExistence type="inferred from homology"/>
<sequence>MPGLAYQAIVLAGGDDKRLYPLTTGTVKALLPVANRPLLSYPLKSLADAGLKHVFVVVSGEKPAASIQAWINQEYSGADKMQCEVVTVAEEHGTADALRAVASRITARTCVVMSGDLLADVPVNTLVAGHQLNGSLATVLLFKRKVSPTTQTKPGKAPKNVDYIGLDPSRQHLLFYASSPEAVRDLRVPLPLVRRHGAMTIASDLSDAHLYVFNRSVLSLLHAQPNLSSLRQDLLPFLTQQQLRLRPPQEADAGAAAEAGAAPGSSTGAASGAEGDGEGGSEARFQVSTALPGADYMELSHGEVQGQESTLRVQIVAQGVNYCARVSDVESYGEVCREVADPGVALHLSGLKPGKFDNVVPPSVTIGAKSTIAAGCILGEQCALGDKSSIKRSVLGAGCKLGANVKIINSVLNDNVVVGDGCTIQNTIICAGAVVKERVTLKECQIGPGFSVSAGVEHKGEVLCKSKA</sequence>
<dbReference type="PANTHER" id="PTHR45989:SF1">
    <property type="entry name" value="TRANSLATION INITIATION FACTOR EIF-2B SUBUNIT GAMMA"/>
    <property type="match status" value="1"/>
</dbReference>
<evidence type="ECO:0000256" key="2">
    <source>
        <dbReference type="ARBA" id="ARBA00007878"/>
    </source>
</evidence>
<evidence type="ECO:0000259" key="12">
    <source>
        <dbReference type="Pfam" id="PF25084"/>
    </source>
</evidence>
<feature type="domain" description="EIF2B subunit epsilon/gamma LbH" evidence="12">
    <location>
        <begin position="363"/>
        <end position="455"/>
    </location>
</feature>
<dbReference type="InterPro" id="IPR051960">
    <property type="entry name" value="eIF2B_gamma"/>
</dbReference>
<evidence type="ECO:0000256" key="7">
    <source>
        <dbReference type="ARBA" id="ARBA00044229"/>
    </source>
</evidence>
<dbReference type="GO" id="GO:0005085">
    <property type="term" value="F:guanyl-nucleotide exchange factor activity"/>
    <property type="evidence" value="ECO:0007669"/>
    <property type="project" value="TreeGrafter"/>
</dbReference>
<dbReference type="PANTHER" id="PTHR45989">
    <property type="entry name" value="TRANSLATION INITIATION FACTOR EIF-2B SUBUNIT GAMMA"/>
    <property type="match status" value="1"/>
</dbReference>
<dbReference type="Pfam" id="PF25084">
    <property type="entry name" value="LbH_EIF2B"/>
    <property type="match status" value="1"/>
</dbReference>